<feature type="signal peptide" evidence="1">
    <location>
        <begin position="1"/>
        <end position="27"/>
    </location>
</feature>
<reference evidence="2 3" key="1">
    <citation type="submission" date="2019-07" db="EMBL/GenBank/DDBJ databases">
        <title>Lentzea xizangensis sp. nov., isolated from Qinghai-Tibetan Plateau Soils.</title>
        <authorList>
            <person name="Huang J."/>
        </authorList>
    </citation>
    <scope>NUCLEOTIDE SEQUENCE [LARGE SCALE GENOMIC DNA]</scope>
    <source>
        <strain evidence="2 3">FXJ1.1311</strain>
    </source>
</reference>
<protein>
    <submittedName>
        <fullName evidence="2">Uncharacterized protein</fullName>
    </submittedName>
</protein>
<comment type="caution">
    <text evidence="2">The sequence shown here is derived from an EMBL/GenBank/DDBJ whole genome shotgun (WGS) entry which is preliminary data.</text>
</comment>
<evidence type="ECO:0000256" key="1">
    <source>
        <dbReference type="SAM" id="SignalP"/>
    </source>
</evidence>
<name>A0A563EUD3_9PSEU</name>
<gene>
    <name evidence="2" type="ORF">FKR81_16865</name>
</gene>
<evidence type="ECO:0000313" key="3">
    <source>
        <dbReference type="Proteomes" id="UP000316639"/>
    </source>
</evidence>
<evidence type="ECO:0000313" key="2">
    <source>
        <dbReference type="EMBL" id="TWP51280.1"/>
    </source>
</evidence>
<organism evidence="2 3">
    <name type="scientific">Lentzea tibetensis</name>
    <dbReference type="NCBI Taxonomy" id="2591470"/>
    <lineage>
        <taxon>Bacteria</taxon>
        <taxon>Bacillati</taxon>
        <taxon>Actinomycetota</taxon>
        <taxon>Actinomycetes</taxon>
        <taxon>Pseudonocardiales</taxon>
        <taxon>Pseudonocardiaceae</taxon>
        <taxon>Lentzea</taxon>
    </lineage>
</organism>
<keyword evidence="3" id="KW-1185">Reference proteome</keyword>
<accession>A0A563EUD3</accession>
<proteinExistence type="predicted"/>
<dbReference type="EMBL" id="VOBR01000009">
    <property type="protein sequence ID" value="TWP51280.1"/>
    <property type="molecule type" value="Genomic_DNA"/>
</dbReference>
<dbReference type="Proteomes" id="UP000316639">
    <property type="component" value="Unassembled WGS sequence"/>
</dbReference>
<dbReference type="RefSeq" id="WP_146352982.1">
    <property type="nucleotide sequence ID" value="NZ_VOBR01000009.1"/>
</dbReference>
<keyword evidence="1" id="KW-0732">Signal</keyword>
<feature type="chain" id="PRO_5038379472" evidence="1">
    <location>
        <begin position="28"/>
        <end position="90"/>
    </location>
</feature>
<dbReference type="OrthoDB" id="3700842at2"/>
<dbReference type="AlphaFoldDB" id="A0A563EUD3"/>
<sequence length="90" mass="9820">MKFSRVVVAAFFAALMGLTVATASAHAQAPASDEVGVMGWRIVAGPYPNNWAGKIECEANAFNYARVTGRETGCLLDADTNYLWVWAFFR</sequence>